<keyword evidence="2" id="KW-1185">Reference proteome</keyword>
<evidence type="ECO:0000313" key="2">
    <source>
        <dbReference type="Proteomes" id="UP001064048"/>
    </source>
</evidence>
<dbReference type="Proteomes" id="UP001064048">
    <property type="component" value="Chromosome Z"/>
</dbReference>
<accession>A0ACC0K030</accession>
<organism evidence="1 2">
    <name type="scientific">Choristoneura fumiferana</name>
    <name type="common">Spruce budworm moth</name>
    <name type="synonym">Archips fumiferana</name>
    <dbReference type="NCBI Taxonomy" id="7141"/>
    <lineage>
        <taxon>Eukaryota</taxon>
        <taxon>Metazoa</taxon>
        <taxon>Ecdysozoa</taxon>
        <taxon>Arthropoda</taxon>
        <taxon>Hexapoda</taxon>
        <taxon>Insecta</taxon>
        <taxon>Pterygota</taxon>
        <taxon>Neoptera</taxon>
        <taxon>Endopterygota</taxon>
        <taxon>Lepidoptera</taxon>
        <taxon>Glossata</taxon>
        <taxon>Ditrysia</taxon>
        <taxon>Tortricoidea</taxon>
        <taxon>Tortricidae</taxon>
        <taxon>Tortricinae</taxon>
        <taxon>Choristoneura</taxon>
    </lineage>
</organism>
<reference evidence="1 2" key="1">
    <citation type="journal article" date="2022" name="Genome Biol. Evol.">
        <title>The Spruce Budworm Genome: Reconstructing the Evolutionary History of Antifreeze Proteins.</title>
        <authorList>
            <person name="Beliveau C."/>
            <person name="Gagne P."/>
            <person name="Picq S."/>
            <person name="Vernygora O."/>
            <person name="Keeling C.I."/>
            <person name="Pinkney K."/>
            <person name="Doucet D."/>
            <person name="Wen F."/>
            <person name="Johnston J.S."/>
            <person name="Maaroufi H."/>
            <person name="Boyle B."/>
            <person name="Laroche J."/>
            <person name="Dewar K."/>
            <person name="Juretic N."/>
            <person name="Blackburn G."/>
            <person name="Nisole A."/>
            <person name="Brunet B."/>
            <person name="Brandao M."/>
            <person name="Lumley L."/>
            <person name="Duan J."/>
            <person name="Quan G."/>
            <person name="Lucarotti C.J."/>
            <person name="Roe A.D."/>
            <person name="Sperling F.A.H."/>
            <person name="Levesque R.C."/>
            <person name="Cusson M."/>
        </authorList>
    </citation>
    <scope>NUCLEOTIDE SEQUENCE [LARGE SCALE GENOMIC DNA]</scope>
    <source>
        <strain evidence="1">Glfc:IPQL:Cfum</strain>
    </source>
</reference>
<comment type="caution">
    <text evidence="1">The sequence shown here is derived from an EMBL/GenBank/DDBJ whole genome shotgun (WGS) entry which is preliminary data.</text>
</comment>
<sequence>MQVASCRSFLVAVLCARVSRWLLARRLRTVVLAAGARRAATRVETKGGRWSDRAQASEPQRLQRDTSRPIICNITSFRLQVPAKHQQMFLRSDFSPEGLVFRRFRVA</sequence>
<protein>
    <submittedName>
        <fullName evidence="1">Uncharacterized protein</fullName>
    </submittedName>
</protein>
<proteinExistence type="predicted"/>
<name>A0ACC0K030_CHOFU</name>
<dbReference type="EMBL" id="CM046131">
    <property type="protein sequence ID" value="KAI8429735.1"/>
    <property type="molecule type" value="Genomic_DNA"/>
</dbReference>
<gene>
    <name evidence="1" type="ORF">MSG28_000289</name>
</gene>
<evidence type="ECO:0000313" key="1">
    <source>
        <dbReference type="EMBL" id="KAI8429735.1"/>
    </source>
</evidence>